<name>A0AAV9HYE3_9PEZI</name>
<organism evidence="3 4">
    <name type="scientific">Cladorrhinum samala</name>
    <dbReference type="NCBI Taxonomy" id="585594"/>
    <lineage>
        <taxon>Eukaryota</taxon>
        <taxon>Fungi</taxon>
        <taxon>Dikarya</taxon>
        <taxon>Ascomycota</taxon>
        <taxon>Pezizomycotina</taxon>
        <taxon>Sordariomycetes</taxon>
        <taxon>Sordariomycetidae</taxon>
        <taxon>Sordariales</taxon>
        <taxon>Podosporaceae</taxon>
        <taxon>Cladorrhinum</taxon>
    </lineage>
</organism>
<feature type="compositionally biased region" description="Low complexity" evidence="1">
    <location>
        <begin position="336"/>
        <end position="354"/>
    </location>
</feature>
<feature type="compositionally biased region" description="Polar residues" evidence="1">
    <location>
        <begin position="361"/>
        <end position="374"/>
    </location>
</feature>
<dbReference type="CDD" id="cd00159">
    <property type="entry name" value="RhoGAP"/>
    <property type="match status" value="1"/>
</dbReference>
<protein>
    <submittedName>
        <fullName evidence="3">GTPase-activating protein</fullName>
    </submittedName>
</protein>
<reference evidence="3" key="1">
    <citation type="journal article" date="2023" name="Mol. Phylogenet. Evol.">
        <title>Genome-scale phylogeny and comparative genomics of the fungal order Sordariales.</title>
        <authorList>
            <person name="Hensen N."/>
            <person name="Bonometti L."/>
            <person name="Westerberg I."/>
            <person name="Brannstrom I.O."/>
            <person name="Guillou S."/>
            <person name="Cros-Aarteil S."/>
            <person name="Calhoun S."/>
            <person name="Haridas S."/>
            <person name="Kuo A."/>
            <person name="Mondo S."/>
            <person name="Pangilinan J."/>
            <person name="Riley R."/>
            <person name="LaButti K."/>
            <person name="Andreopoulos B."/>
            <person name="Lipzen A."/>
            <person name="Chen C."/>
            <person name="Yan M."/>
            <person name="Daum C."/>
            <person name="Ng V."/>
            <person name="Clum A."/>
            <person name="Steindorff A."/>
            <person name="Ohm R.A."/>
            <person name="Martin F."/>
            <person name="Silar P."/>
            <person name="Natvig D.O."/>
            <person name="Lalanne C."/>
            <person name="Gautier V."/>
            <person name="Ament-Velasquez S.L."/>
            <person name="Kruys A."/>
            <person name="Hutchinson M.I."/>
            <person name="Powell A.J."/>
            <person name="Barry K."/>
            <person name="Miller A.N."/>
            <person name="Grigoriev I.V."/>
            <person name="Debuchy R."/>
            <person name="Gladieux P."/>
            <person name="Hiltunen Thoren M."/>
            <person name="Johannesson H."/>
        </authorList>
    </citation>
    <scope>NUCLEOTIDE SEQUENCE</scope>
    <source>
        <strain evidence="3">PSN324</strain>
    </source>
</reference>
<dbReference type="PROSITE" id="PS50238">
    <property type="entry name" value="RHOGAP"/>
    <property type="match status" value="1"/>
</dbReference>
<feature type="compositionally biased region" description="Low complexity" evidence="1">
    <location>
        <begin position="393"/>
        <end position="407"/>
    </location>
</feature>
<sequence length="738" mass="81343">MQMESQQRRGGDPKSHWISTNSGCFAASNAIARTSLALNKFVREVRESRSELDTISTELHSLEGVLELLRDDAASFPPLLAEQTPGVLDSCLNLINELEGCISVLNRPGVSKADKKSRWLASRDHISKLQWTLGRYKMALGLAVDLIGATKSAENDVQEYNDPSEKSAVAAVTERILNIADRMHVELRQNRALAKLEEYFETLRQHATAASNPTRQHQEEDQESYSPRAESRNAMSPPPPPSSVGDPDSAIDMSCDESQASFKHHPAYITSFIDETFDEMDEFSGELHEMPAHAVRDVRTRAPPPPPRSLARLSASVPNFSRRPSASDSLYYGSVSNSGDSDMASRSSMSNSMSHADPHTSGWSYHSPPSSVGPGNSIRENKYYSGMTDRSHSSQSDSQSYRSGDSRPSSRHHQQSQLSRFSIFENPRPQVPTPNVSSLPREGPNGYRPNSGTTISNNSLVTSPPMSPASSGRRSSSRLGSAFSRLGLGRSSPKTPASPSIPEMESPTNFVFGVPLAVSMRVAKGVAAAKHEDGGSRSSRDYPLCILRCVYYIRDMGIEIPHLFGQDGDVFRVGYLKDIFESPETGYGKQLDWREFTVYDAADLIMLYLSELPKALIPDSLAKRWVKLSKQATVSAGGLAMRLDQGIDFWEESLMGLKGPERALFKLLLTLWGDIAEFSGENQMTAERLAERVMKPLLHTIKGEKGETDLLLGLAFMIRKRSEYSLNLRTGGKSRAAF</sequence>
<feature type="compositionally biased region" description="Polar residues" evidence="1">
    <location>
        <begin position="317"/>
        <end position="328"/>
    </location>
</feature>
<dbReference type="SUPFAM" id="SSF48350">
    <property type="entry name" value="GTPase activation domain, GAP"/>
    <property type="match status" value="1"/>
</dbReference>
<dbReference type="Gene3D" id="1.10.555.10">
    <property type="entry name" value="Rho GTPase activation protein"/>
    <property type="match status" value="1"/>
</dbReference>
<dbReference type="EMBL" id="MU864942">
    <property type="protein sequence ID" value="KAK4465119.1"/>
    <property type="molecule type" value="Genomic_DNA"/>
</dbReference>
<dbReference type="InterPro" id="IPR008936">
    <property type="entry name" value="Rho_GTPase_activation_prot"/>
</dbReference>
<dbReference type="Pfam" id="PF00620">
    <property type="entry name" value="RhoGAP"/>
    <property type="match status" value="1"/>
</dbReference>
<dbReference type="AlphaFoldDB" id="A0AAV9HYE3"/>
<dbReference type="SMART" id="SM00324">
    <property type="entry name" value="RhoGAP"/>
    <property type="match status" value="1"/>
</dbReference>
<dbReference type="GO" id="GO:0007165">
    <property type="term" value="P:signal transduction"/>
    <property type="evidence" value="ECO:0007669"/>
    <property type="project" value="InterPro"/>
</dbReference>
<feature type="domain" description="Rho-GAP" evidence="2">
    <location>
        <begin position="529"/>
        <end position="725"/>
    </location>
</feature>
<feature type="compositionally biased region" description="Low complexity" evidence="1">
    <location>
        <begin position="468"/>
        <end position="492"/>
    </location>
</feature>
<evidence type="ECO:0000313" key="4">
    <source>
        <dbReference type="Proteomes" id="UP001321749"/>
    </source>
</evidence>
<gene>
    <name evidence="3" type="ORF">QBC42DRAFT_26084</name>
</gene>
<evidence type="ECO:0000259" key="2">
    <source>
        <dbReference type="PROSITE" id="PS50238"/>
    </source>
</evidence>
<feature type="region of interest" description="Disordered" evidence="1">
    <location>
        <begin position="207"/>
        <end position="253"/>
    </location>
</feature>
<reference evidence="3" key="2">
    <citation type="submission" date="2023-06" db="EMBL/GenBank/DDBJ databases">
        <authorList>
            <consortium name="Lawrence Berkeley National Laboratory"/>
            <person name="Mondo S.J."/>
            <person name="Hensen N."/>
            <person name="Bonometti L."/>
            <person name="Westerberg I."/>
            <person name="Brannstrom I.O."/>
            <person name="Guillou S."/>
            <person name="Cros-Aarteil S."/>
            <person name="Calhoun S."/>
            <person name="Haridas S."/>
            <person name="Kuo A."/>
            <person name="Pangilinan J."/>
            <person name="Riley R."/>
            <person name="Labutti K."/>
            <person name="Andreopoulos B."/>
            <person name="Lipzen A."/>
            <person name="Chen C."/>
            <person name="Yanf M."/>
            <person name="Daum C."/>
            <person name="Ng V."/>
            <person name="Clum A."/>
            <person name="Steindorff A."/>
            <person name="Ohm R."/>
            <person name="Martin F."/>
            <person name="Silar P."/>
            <person name="Natvig D."/>
            <person name="Lalanne C."/>
            <person name="Gautier V."/>
            <person name="Ament-Velasquez S.L."/>
            <person name="Kruys A."/>
            <person name="Hutchinson M.I."/>
            <person name="Powell A.J."/>
            <person name="Barry K."/>
            <person name="Miller A.N."/>
            <person name="Grigoriev I.V."/>
            <person name="Debuchy R."/>
            <person name="Gladieux P."/>
            <person name="Thoren M.H."/>
            <person name="Johannesson H."/>
        </authorList>
    </citation>
    <scope>NUCLEOTIDE SEQUENCE</scope>
    <source>
        <strain evidence="3">PSN324</strain>
    </source>
</reference>
<feature type="compositionally biased region" description="Polar residues" evidence="1">
    <location>
        <begin position="448"/>
        <end position="462"/>
    </location>
</feature>
<keyword evidence="4" id="KW-1185">Reference proteome</keyword>
<proteinExistence type="predicted"/>
<accession>A0AAV9HYE3</accession>
<dbReference type="InterPro" id="IPR000198">
    <property type="entry name" value="RhoGAP_dom"/>
</dbReference>
<comment type="caution">
    <text evidence="3">The sequence shown here is derived from an EMBL/GenBank/DDBJ whole genome shotgun (WGS) entry which is preliminary data.</text>
</comment>
<dbReference type="Proteomes" id="UP001321749">
    <property type="component" value="Unassembled WGS sequence"/>
</dbReference>
<feature type="region of interest" description="Disordered" evidence="1">
    <location>
        <begin position="298"/>
        <end position="504"/>
    </location>
</feature>
<evidence type="ECO:0000256" key="1">
    <source>
        <dbReference type="SAM" id="MobiDB-lite"/>
    </source>
</evidence>
<evidence type="ECO:0000313" key="3">
    <source>
        <dbReference type="EMBL" id="KAK4465119.1"/>
    </source>
</evidence>